<dbReference type="AlphaFoldDB" id="A0A8S1HNZ8"/>
<dbReference type="GO" id="GO:0016477">
    <property type="term" value="P:cell migration"/>
    <property type="evidence" value="ECO:0007669"/>
    <property type="project" value="TreeGrafter"/>
</dbReference>
<dbReference type="EMBL" id="CAJGYM010000064">
    <property type="protein sequence ID" value="CAD6196003.1"/>
    <property type="molecule type" value="Genomic_DNA"/>
</dbReference>
<evidence type="ECO:0000256" key="2">
    <source>
        <dbReference type="PROSITE-ProRule" id="PRU00192"/>
    </source>
</evidence>
<dbReference type="Pfam" id="PF07653">
    <property type="entry name" value="SH3_2"/>
    <property type="match status" value="1"/>
</dbReference>
<dbReference type="GO" id="GO:0005737">
    <property type="term" value="C:cytoplasm"/>
    <property type="evidence" value="ECO:0007669"/>
    <property type="project" value="TreeGrafter"/>
</dbReference>
<dbReference type="SUPFAM" id="SSF50044">
    <property type="entry name" value="SH3-domain"/>
    <property type="match status" value="1"/>
</dbReference>
<feature type="domain" description="SH3" evidence="3">
    <location>
        <begin position="8"/>
        <end position="74"/>
    </location>
</feature>
<protein>
    <recommendedName>
        <fullName evidence="3">SH3 domain-containing protein</fullName>
    </recommendedName>
</protein>
<accession>A0A8S1HNZ8</accession>
<dbReference type="PRINTS" id="PR00452">
    <property type="entry name" value="SH3DOMAIN"/>
</dbReference>
<dbReference type="PANTHER" id="PTHR10654">
    <property type="entry name" value="CAS SCAFFOLDING PROTEIN"/>
    <property type="match status" value="1"/>
</dbReference>
<gene>
    <name evidence="4" type="ORF">CAUJ_LOCUS11920</name>
</gene>
<dbReference type="SMART" id="SM00326">
    <property type="entry name" value="SH3"/>
    <property type="match status" value="1"/>
</dbReference>
<dbReference type="InterPro" id="IPR037362">
    <property type="entry name" value="CAS_fam"/>
</dbReference>
<comment type="caution">
    <text evidence="4">The sequence shown here is derived from an EMBL/GenBank/DDBJ whole genome shotgun (WGS) entry which is preliminary data.</text>
</comment>
<dbReference type="InterPro" id="IPR001452">
    <property type="entry name" value="SH3_domain"/>
</dbReference>
<dbReference type="GO" id="GO:0005886">
    <property type="term" value="C:plasma membrane"/>
    <property type="evidence" value="ECO:0007669"/>
    <property type="project" value="TreeGrafter"/>
</dbReference>
<dbReference type="GO" id="GO:0007169">
    <property type="term" value="P:cell surface receptor protein tyrosine kinase signaling pathway"/>
    <property type="evidence" value="ECO:0007669"/>
    <property type="project" value="TreeGrafter"/>
</dbReference>
<dbReference type="Gene3D" id="2.30.30.40">
    <property type="entry name" value="SH3 Domains"/>
    <property type="match status" value="1"/>
</dbReference>
<keyword evidence="5" id="KW-1185">Reference proteome</keyword>
<evidence type="ECO:0000313" key="4">
    <source>
        <dbReference type="EMBL" id="CAD6196003.1"/>
    </source>
</evidence>
<evidence type="ECO:0000313" key="5">
    <source>
        <dbReference type="Proteomes" id="UP000835052"/>
    </source>
</evidence>
<name>A0A8S1HNZ8_9PELO</name>
<sequence>MSNDEERLQVCFAEAIYTNVAEYPEELAFERGDVLRVLSKNPGIDGISEGWWLCVDRKGRKGVVPANRLQVMQRFADEDVAKGVNFVPF</sequence>
<proteinExistence type="predicted"/>
<dbReference type="OrthoDB" id="435430at2759"/>
<dbReference type="FunFam" id="2.30.30.40:FF:000009">
    <property type="entry name" value="Breast cancer anti-estrogen resistance 1"/>
    <property type="match status" value="1"/>
</dbReference>
<evidence type="ECO:0000259" key="3">
    <source>
        <dbReference type="PROSITE" id="PS50002"/>
    </source>
</evidence>
<dbReference type="PROSITE" id="PS50002">
    <property type="entry name" value="SH3"/>
    <property type="match status" value="1"/>
</dbReference>
<organism evidence="4 5">
    <name type="scientific">Caenorhabditis auriculariae</name>
    <dbReference type="NCBI Taxonomy" id="2777116"/>
    <lineage>
        <taxon>Eukaryota</taxon>
        <taxon>Metazoa</taxon>
        <taxon>Ecdysozoa</taxon>
        <taxon>Nematoda</taxon>
        <taxon>Chromadorea</taxon>
        <taxon>Rhabditida</taxon>
        <taxon>Rhabditina</taxon>
        <taxon>Rhabditomorpha</taxon>
        <taxon>Rhabditoidea</taxon>
        <taxon>Rhabditidae</taxon>
        <taxon>Peloderinae</taxon>
        <taxon>Caenorhabditis</taxon>
    </lineage>
</organism>
<dbReference type="InterPro" id="IPR036028">
    <property type="entry name" value="SH3-like_dom_sf"/>
</dbReference>
<reference evidence="4" key="1">
    <citation type="submission" date="2020-10" db="EMBL/GenBank/DDBJ databases">
        <authorList>
            <person name="Kikuchi T."/>
        </authorList>
    </citation>
    <scope>NUCLEOTIDE SEQUENCE</scope>
    <source>
        <strain evidence="4">NKZ352</strain>
    </source>
</reference>
<dbReference type="PANTHER" id="PTHR10654:SF18">
    <property type="entry name" value="IP17195P"/>
    <property type="match status" value="1"/>
</dbReference>
<keyword evidence="1 2" id="KW-0728">SH3 domain</keyword>
<dbReference type="Proteomes" id="UP000835052">
    <property type="component" value="Unassembled WGS sequence"/>
</dbReference>
<evidence type="ECO:0000256" key="1">
    <source>
        <dbReference type="ARBA" id="ARBA00022443"/>
    </source>
</evidence>